<dbReference type="AlphaFoldDB" id="A0A1S1N5K5"/>
<dbReference type="OrthoDB" id="6293260at2"/>
<dbReference type="GO" id="GO:0016747">
    <property type="term" value="F:acyltransferase activity, transferring groups other than amino-acyl groups"/>
    <property type="evidence" value="ECO:0007669"/>
    <property type="project" value="InterPro"/>
</dbReference>
<dbReference type="PANTHER" id="PTHR43792:SF10">
    <property type="entry name" value="N-ACETYLTRANSFERASE DOMAIN-CONTAINING PROTEIN"/>
    <property type="match status" value="1"/>
</dbReference>
<evidence type="ECO:0000259" key="1">
    <source>
        <dbReference type="PROSITE" id="PS51186"/>
    </source>
</evidence>
<dbReference type="PROSITE" id="PS51186">
    <property type="entry name" value="GNAT"/>
    <property type="match status" value="1"/>
</dbReference>
<comment type="caution">
    <text evidence="2">The sequence shown here is derived from an EMBL/GenBank/DDBJ whole genome shotgun (WGS) entry which is preliminary data.</text>
</comment>
<protein>
    <recommendedName>
        <fullName evidence="1">N-acetyltransferase domain-containing protein</fullName>
    </recommendedName>
</protein>
<feature type="domain" description="N-acetyltransferase" evidence="1">
    <location>
        <begin position="15"/>
        <end position="173"/>
    </location>
</feature>
<dbReference type="Gene3D" id="3.40.630.30">
    <property type="match status" value="1"/>
</dbReference>
<proteinExistence type="predicted"/>
<gene>
    <name evidence="2" type="ORF">BIW53_04120</name>
</gene>
<reference evidence="2 3" key="1">
    <citation type="submission" date="2016-10" db="EMBL/GenBank/DDBJ databases">
        <title>Pseudoalteromonas amylolytica sp. nov., isolated from the surface seawater.</title>
        <authorList>
            <person name="Wu Y.-H."/>
            <person name="Cheng H."/>
            <person name="Jin X.-B."/>
            <person name="Wang C.-S."/>
            <person name="Xu X.-W."/>
        </authorList>
    </citation>
    <scope>NUCLEOTIDE SEQUENCE [LARGE SCALE GENOMIC DNA]</scope>
    <source>
        <strain evidence="2 3">JCM 12483</strain>
    </source>
</reference>
<organism evidence="2 3">
    <name type="scientific">Pseudoalteromonas byunsanensis</name>
    <dbReference type="NCBI Taxonomy" id="327939"/>
    <lineage>
        <taxon>Bacteria</taxon>
        <taxon>Pseudomonadati</taxon>
        <taxon>Pseudomonadota</taxon>
        <taxon>Gammaproteobacteria</taxon>
        <taxon>Alteromonadales</taxon>
        <taxon>Pseudoalteromonadaceae</taxon>
        <taxon>Pseudoalteromonas</taxon>
    </lineage>
</organism>
<dbReference type="InterPro" id="IPR000182">
    <property type="entry name" value="GNAT_dom"/>
</dbReference>
<evidence type="ECO:0000313" key="2">
    <source>
        <dbReference type="EMBL" id="OHU96522.1"/>
    </source>
</evidence>
<dbReference type="STRING" id="327939.BIW53_04120"/>
<dbReference type="Pfam" id="PF13302">
    <property type="entry name" value="Acetyltransf_3"/>
    <property type="match status" value="1"/>
</dbReference>
<accession>A0A1S1N5K5</accession>
<dbReference type="InterPro" id="IPR016181">
    <property type="entry name" value="Acyl_CoA_acyltransferase"/>
</dbReference>
<dbReference type="CDD" id="cd04301">
    <property type="entry name" value="NAT_SF"/>
    <property type="match status" value="1"/>
</dbReference>
<dbReference type="PANTHER" id="PTHR43792">
    <property type="entry name" value="GNAT FAMILY, PUTATIVE (AFU_ORTHOLOGUE AFUA_3G00765)-RELATED-RELATED"/>
    <property type="match status" value="1"/>
</dbReference>
<dbReference type="InterPro" id="IPR051531">
    <property type="entry name" value="N-acetyltransferase"/>
</dbReference>
<sequence length="174" mass="19701">MVKLNVNKEIMSSRLLIALARPQYDESPDEFAKKIQHVLQPQTCVSLPKSWQNINTLEDTHRWLHLQLAQAQLYTISNRQTSDLLGVAVLHEHSDEAYIGYVIANEYWGQGFASEALQTLIACYKEQTTIKTLVAGVDKDNIGSIKVLTKSGFTQVHCEHNDSNTLHYTFSLID</sequence>
<keyword evidence="3" id="KW-1185">Reference proteome</keyword>
<name>A0A1S1N5K5_9GAMM</name>
<dbReference type="RefSeq" id="WP_070990551.1">
    <property type="nucleotide sequence ID" value="NZ_CBCSHD010000001.1"/>
</dbReference>
<evidence type="ECO:0000313" key="3">
    <source>
        <dbReference type="Proteomes" id="UP000180253"/>
    </source>
</evidence>
<dbReference type="Proteomes" id="UP000180253">
    <property type="component" value="Unassembled WGS sequence"/>
</dbReference>
<dbReference type="SUPFAM" id="SSF55729">
    <property type="entry name" value="Acyl-CoA N-acyltransferases (Nat)"/>
    <property type="match status" value="1"/>
</dbReference>
<dbReference type="EMBL" id="MNAN01000026">
    <property type="protein sequence ID" value="OHU96522.1"/>
    <property type="molecule type" value="Genomic_DNA"/>
</dbReference>